<comment type="caution">
    <text evidence="1">The sequence shown here is derived from an EMBL/GenBank/DDBJ whole genome shotgun (WGS) entry which is preliminary data.</text>
</comment>
<dbReference type="AlphaFoldDB" id="X1JYD8"/>
<protein>
    <submittedName>
        <fullName evidence="1">Uncharacterized protein</fullName>
    </submittedName>
</protein>
<name>X1JYD8_9ZZZZ</name>
<feature type="non-terminal residue" evidence="1">
    <location>
        <position position="38"/>
    </location>
</feature>
<organism evidence="1">
    <name type="scientific">marine sediment metagenome</name>
    <dbReference type="NCBI Taxonomy" id="412755"/>
    <lineage>
        <taxon>unclassified sequences</taxon>
        <taxon>metagenomes</taxon>
        <taxon>ecological metagenomes</taxon>
    </lineage>
</organism>
<sequence length="38" mass="4411">MLGHDYSKKFPGVQKAVKESFPKFVVCKKSVIWKVRKS</sequence>
<evidence type="ECO:0000313" key="1">
    <source>
        <dbReference type="EMBL" id="GAH99152.1"/>
    </source>
</evidence>
<accession>X1JYD8</accession>
<proteinExistence type="predicted"/>
<dbReference type="EMBL" id="BARU01048785">
    <property type="protein sequence ID" value="GAH99152.1"/>
    <property type="molecule type" value="Genomic_DNA"/>
</dbReference>
<gene>
    <name evidence="1" type="ORF">S03H2_72286</name>
</gene>
<reference evidence="1" key="1">
    <citation type="journal article" date="2014" name="Front. Microbiol.">
        <title>High frequency of phylogenetically diverse reductive dehalogenase-homologous genes in deep subseafloor sedimentary metagenomes.</title>
        <authorList>
            <person name="Kawai M."/>
            <person name="Futagami T."/>
            <person name="Toyoda A."/>
            <person name="Takaki Y."/>
            <person name="Nishi S."/>
            <person name="Hori S."/>
            <person name="Arai W."/>
            <person name="Tsubouchi T."/>
            <person name="Morono Y."/>
            <person name="Uchiyama I."/>
            <person name="Ito T."/>
            <person name="Fujiyama A."/>
            <person name="Inagaki F."/>
            <person name="Takami H."/>
        </authorList>
    </citation>
    <scope>NUCLEOTIDE SEQUENCE</scope>
    <source>
        <strain evidence="1">Expedition CK06-06</strain>
    </source>
</reference>